<name>A0AAJ6QV16_9ACAR</name>
<feature type="region of interest" description="Disordered" evidence="9">
    <location>
        <begin position="145"/>
        <end position="185"/>
    </location>
</feature>
<dbReference type="InterPro" id="IPR051061">
    <property type="entry name" value="Zinc_finger_trans_reg"/>
</dbReference>
<dbReference type="Gene3D" id="3.30.160.60">
    <property type="entry name" value="Classic Zinc Finger"/>
    <property type="match status" value="2"/>
</dbReference>
<dbReference type="PANTHER" id="PTHR46179">
    <property type="entry name" value="ZINC FINGER PROTEIN"/>
    <property type="match status" value="1"/>
</dbReference>
<dbReference type="Pfam" id="PF00096">
    <property type="entry name" value="zf-C2H2"/>
    <property type="match status" value="1"/>
</dbReference>
<keyword evidence="2" id="KW-0479">Metal-binding</keyword>
<dbReference type="InterPro" id="IPR036236">
    <property type="entry name" value="Znf_C2H2_sf"/>
</dbReference>
<feature type="domain" description="C2H2-type" evidence="10">
    <location>
        <begin position="83"/>
        <end position="111"/>
    </location>
</feature>
<keyword evidence="6" id="KW-0804">Transcription</keyword>
<evidence type="ECO:0000313" key="11">
    <source>
        <dbReference type="Proteomes" id="UP000694867"/>
    </source>
</evidence>
<keyword evidence="3 8" id="KW-0863">Zinc-finger</keyword>
<dbReference type="PROSITE" id="PS50157">
    <property type="entry name" value="ZINC_FINGER_C2H2_2"/>
    <property type="match status" value="2"/>
</dbReference>
<dbReference type="PROSITE" id="PS00028">
    <property type="entry name" value="ZINC_FINGER_C2H2_1"/>
    <property type="match status" value="3"/>
</dbReference>
<evidence type="ECO:0000256" key="6">
    <source>
        <dbReference type="ARBA" id="ARBA00023163"/>
    </source>
</evidence>
<sequence>MAEQGDGSVKLVVIKASPTGQIPVKNVQVQDVHVVINSPASDKPYPCPCCCTARFALKSSLRRHVKTHHGDHPNRHDALRKAFECRICHQEFKTNSDLWHHRTTDHNQSGDDVSQENSQENRGIVCGLCSFSYRKVQDLKRHMVSQHPQHNGLENPESGTEQAEGESVAADPNTSSQISVESKPPEQPIRLVVITPNNVHGERVTRVPKTVQLAFKCSKGNNNTRKVVEELLNIDSSEDQLLAGQ</sequence>
<accession>A0AAJ6QV16</accession>
<evidence type="ECO:0000256" key="3">
    <source>
        <dbReference type="ARBA" id="ARBA00022771"/>
    </source>
</evidence>
<evidence type="ECO:0000313" key="12">
    <source>
        <dbReference type="RefSeq" id="XP_003744819.1"/>
    </source>
</evidence>
<evidence type="ECO:0000256" key="5">
    <source>
        <dbReference type="ARBA" id="ARBA00023015"/>
    </source>
</evidence>
<keyword evidence="7" id="KW-0539">Nucleus</keyword>
<gene>
    <name evidence="12" type="primary">LOC100900695</name>
</gene>
<comment type="subcellular location">
    <subcellularLocation>
        <location evidence="1">Nucleus</location>
    </subcellularLocation>
</comment>
<keyword evidence="4" id="KW-0862">Zinc</keyword>
<dbReference type="SMART" id="SM00355">
    <property type="entry name" value="ZnF_C2H2"/>
    <property type="match status" value="3"/>
</dbReference>
<dbReference type="GeneID" id="100900695"/>
<proteinExistence type="predicted"/>
<keyword evidence="11" id="KW-1185">Reference proteome</keyword>
<dbReference type="GO" id="GO:0005634">
    <property type="term" value="C:nucleus"/>
    <property type="evidence" value="ECO:0007669"/>
    <property type="project" value="UniProtKB-SubCell"/>
</dbReference>
<evidence type="ECO:0000256" key="8">
    <source>
        <dbReference type="PROSITE-ProRule" id="PRU00042"/>
    </source>
</evidence>
<evidence type="ECO:0000259" key="10">
    <source>
        <dbReference type="PROSITE" id="PS50157"/>
    </source>
</evidence>
<organism evidence="11 12">
    <name type="scientific">Galendromus occidentalis</name>
    <name type="common">western predatory mite</name>
    <dbReference type="NCBI Taxonomy" id="34638"/>
    <lineage>
        <taxon>Eukaryota</taxon>
        <taxon>Metazoa</taxon>
        <taxon>Ecdysozoa</taxon>
        <taxon>Arthropoda</taxon>
        <taxon>Chelicerata</taxon>
        <taxon>Arachnida</taxon>
        <taxon>Acari</taxon>
        <taxon>Parasitiformes</taxon>
        <taxon>Mesostigmata</taxon>
        <taxon>Gamasina</taxon>
        <taxon>Phytoseioidea</taxon>
        <taxon>Phytoseiidae</taxon>
        <taxon>Typhlodrominae</taxon>
        <taxon>Galendromus</taxon>
    </lineage>
</organism>
<dbReference type="Proteomes" id="UP000694867">
    <property type="component" value="Unplaced"/>
</dbReference>
<dbReference type="PANTHER" id="PTHR46179:SF13">
    <property type="entry name" value="C2H2-TYPE DOMAIN-CONTAINING PROTEIN"/>
    <property type="match status" value="1"/>
</dbReference>
<evidence type="ECO:0000256" key="2">
    <source>
        <dbReference type="ARBA" id="ARBA00022723"/>
    </source>
</evidence>
<evidence type="ECO:0000256" key="1">
    <source>
        <dbReference type="ARBA" id="ARBA00004123"/>
    </source>
</evidence>
<protein>
    <submittedName>
        <fullName evidence="12">Myoneurin</fullName>
    </submittedName>
</protein>
<reference evidence="12" key="1">
    <citation type="submission" date="2025-08" db="UniProtKB">
        <authorList>
            <consortium name="RefSeq"/>
        </authorList>
    </citation>
    <scope>IDENTIFICATION</scope>
</reference>
<dbReference type="GO" id="GO:0006357">
    <property type="term" value="P:regulation of transcription by RNA polymerase II"/>
    <property type="evidence" value="ECO:0007669"/>
    <property type="project" value="TreeGrafter"/>
</dbReference>
<evidence type="ECO:0000256" key="9">
    <source>
        <dbReference type="SAM" id="MobiDB-lite"/>
    </source>
</evidence>
<evidence type="ECO:0000256" key="4">
    <source>
        <dbReference type="ARBA" id="ARBA00022833"/>
    </source>
</evidence>
<dbReference type="GO" id="GO:0008270">
    <property type="term" value="F:zinc ion binding"/>
    <property type="evidence" value="ECO:0007669"/>
    <property type="project" value="UniProtKB-KW"/>
</dbReference>
<evidence type="ECO:0000256" key="7">
    <source>
        <dbReference type="ARBA" id="ARBA00023242"/>
    </source>
</evidence>
<dbReference type="InterPro" id="IPR013087">
    <property type="entry name" value="Znf_C2H2_type"/>
</dbReference>
<dbReference type="AlphaFoldDB" id="A0AAJ6QV16"/>
<dbReference type="KEGG" id="goe:100900695"/>
<feature type="domain" description="C2H2-type" evidence="10">
    <location>
        <begin position="45"/>
        <end position="73"/>
    </location>
</feature>
<dbReference type="RefSeq" id="XP_003744819.1">
    <property type="nucleotide sequence ID" value="XM_003744771.2"/>
</dbReference>
<dbReference type="SUPFAM" id="SSF57667">
    <property type="entry name" value="beta-beta-alpha zinc fingers"/>
    <property type="match status" value="2"/>
</dbReference>
<keyword evidence="5" id="KW-0805">Transcription regulation</keyword>